<sequence length="370" mass="41824">MFSKSSAPAASVYKILQPSVSESTDTAEVPSTVLKPFKHQVGGHAGIFAVDDHHICKEYNTWEASFYSDMPECLREMTAECCYQAELVFDECLGKYSFEVVNSCKPSRSLAQNPHCQPESCVNYSSPSLGSCKEESEEMFRDVNSGLPNPCNPWAFHCILRTHKKKQNELKSPKKFLMLENLAAKFTRPCIVDLKLGTRQYGDQVTEQKKLLQIFKCATTTSKDLGLRICGLQYYDAKSGMYQCVDKYAGRTFDQKAMRKMLKMMMSDSNGLIRENVCRKLLEKVEKMRKLISKLDGLRLFGTSLLIVFEGEDALIEHNEPEARLIDFAHAIFPTYATEQQHKYAGPDMGCLLGLDNLMIILKSMLETTS</sequence>
<dbReference type="Gene3D" id="3.30.470.160">
    <property type="entry name" value="Inositol polyphosphate kinase"/>
    <property type="match status" value="1"/>
</dbReference>
<evidence type="ECO:0000256" key="4">
    <source>
        <dbReference type="RuleBase" id="RU363090"/>
    </source>
</evidence>
<evidence type="ECO:0000313" key="5">
    <source>
        <dbReference type="Proteomes" id="UP000887574"/>
    </source>
</evidence>
<keyword evidence="3 4" id="KW-0418">Kinase</keyword>
<evidence type="ECO:0000256" key="1">
    <source>
        <dbReference type="ARBA" id="ARBA00007374"/>
    </source>
</evidence>
<dbReference type="GO" id="GO:0032958">
    <property type="term" value="P:inositol phosphate biosynthetic process"/>
    <property type="evidence" value="ECO:0007669"/>
    <property type="project" value="InterPro"/>
</dbReference>
<organism evidence="5 6">
    <name type="scientific">Ditylenchus dipsaci</name>
    <dbReference type="NCBI Taxonomy" id="166011"/>
    <lineage>
        <taxon>Eukaryota</taxon>
        <taxon>Metazoa</taxon>
        <taxon>Ecdysozoa</taxon>
        <taxon>Nematoda</taxon>
        <taxon>Chromadorea</taxon>
        <taxon>Rhabditida</taxon>
        <taxon>Tylenchina</taxon>
        <taxon>Tylenchomorpha</taxon>
        <taxon>Sphaerularioidea</taxon>
        <taxon>Anguinidae</taxon>
        <taxon>Anguininae</taxon>
        <taxon>Ditylenchus</taxon>
    </lineage>
</organism>
<dbReference type="WBParaSite" id="jg10268">
    <property type="protein sequence ID" value="jg10268"/>
    <property type="gene ID" value="jg10268"/>
</dbReference>
<dbReference type="InterPro" id="IPR038286">
    <property type="entry name" value="IPK_sf"/>
</dbReference>
<dbReference type="SUPFAM" id="SSF56104">
    <property type="entry name" value="SAICAR synthase-like"/>
    <property type="match status" value="1"/>
</dbReference>
<dbReference type="GO" id="GO:0005634">
    <property type="term" value="C:nucleus"/>
    <property type="evidence" value="ECO:0007669"/>
    <property type="project" value="TreeGrafter"/>
</dbReference>
<dbReference type="AlphaFoldDB" id="A0A915CLK4"/>
<dbReference type="GO" id="GO:0000828">
    <property type="term" value="F:inositol hexakisphosphate kinase activity"/>
    <property type="evidence" value="ECO:0007669"/>
    <property type="project" value="TreeGrafter"/>
</dbReference>
<dbReference type="InterPro" id="IPR005522">
    <property type="entry name" value="IPK"/>
</dbReference>
<dbReference type="GO" id="GO:0005737">
    <property type="term" value="C:cytoplasm"/>
    <property type="evidence" value="ECO:0007669"/>
    <property type="project" value="TreeGrafter"/>
</dbReference>
<keyword evidence="5" id="KW-1185">Reference proteome</keyword>
<proteinExistence type="inferred from homology"/>
<keyword evidence="2 4" id="KW-0808">Transferase</keyword>
<dbReference type="Pfam" id="PF03770">
    <property type="entry name" value="IPK"/>
    <property type="match status" value="1"/>
</dbReference>
<protein>
    <recommendedName>
        <fullName evidence="4">Kinase</fullName>
        <ecNumber evidence="4">2.7.-.-</ecNumber>
    </recommendedName>
</protein>
<dbReference type="PANTHER" id="PTHR12400:SF21">
    <property type="entry name" value="KINASE"/>
    <property type="match status" value="1"/>
</dbReference>
<evidence type="ECO:0000256" key="2">
    <source>
        <dbReference type="ARBA" id="ARBA00022679"/>
    </source>
</evidence>
<dbReference type="EC" id="2.7.-.-" evidence="4"/>
<comment type="similarity">
    <text evidence="1 4">Belongs to the inositol phosphokinase (IPK) family.</text>
</comment>
<accession>A0A915CLK4</accession>
<reference evidence="6" key="1">
    <citation type="submission" date="2022-11" db="UniProtKB">
        <authorList>
            <consortium name="WormBaseParasite"/>
        </authorList>
    </citation>
    <scope>IDENTIFICATION</scope>
</reference>
<evidence type="ECO:0000256" key="3">
    <source>
        <dbReference type="ARBA" id="ARBA00022777"/>
    </source>
</evidence>
<dbReference type="Proteomes" id="UP000887574">
    <property type="component" value="Unplaced"/>
</dbReference>
<name>A0A915CLK4_9BILA</name>
<dbReference type="PANTHER" id="PTHR12400">
    <property type="entry name" value="INOSITOL POLYPHOSPHATE KINASE"/>
    <property type="match status" value="1"/>
</dbReference>
<evidence type="ECO:0000313" key="6">
    <source>
        <dbReference type="WBParaSite" id="jg10268"/>
    </source>
</evidence>
<dbReference type="GO" id="GO:0046854">
    <property type="term" value="P:phosphatidylinositol phosphate biosynthetic process"/>
    <property type="evidence" value="ECO:0007669"/>
    <property type="project" value="TreeGrafter"/>
</dbReference>